<proteinExistence type="predicted"/>
<dbReference type="AlphaFoldDB" id="A0A0G4NZR4"/>
<dbReference type="Proteomes" id="UP000053732">
    <property type="component" value="Unassembled WGS sequence"/>
</dbReference>
<evidence type="ECO:0000256" key="1">
    <source>
        <dbReference type="SAM" id="MobiDB-lite"/>
    </source>
</evidence>
<feature type="compositionally biased region" description="Basic residues" evidence="1">
    <location>
        <begin position="1"/>
        <end position="12"/>
    </location>
</feature>
<feature type="region of interest" description="Disordered" evidence="1">
    <location>
        <begin position="479"/>
        <end position="592"/>
    </location>
</feature>
<sequence>MAKKKARGRQLRGRQLMTPDPTPGPSGTPDLSGIGTPGPSGTPDLSGIGTPGPSGTQKNPDSTRNHVWFDGPNKKPKDNKYHVMDVELEGVDERLKPISEVDDEQPVETIEQDEQPVETIEQDEQPVETIEHNDQPVETIEHDDAPPVLEYHVKKVIWEETSRYYSLVCDFFHDNENADVEKVKKFFIQLNRKIGAANITVGMPLSNGCVEYQTVIDHVHSWRRQFGKTHPRKAQKLLTDFENTYRLINAHNERFYLSEGWNINPNALVDSLSPSNMQILHERLSRYSYRRTPLVAQQPSNLQNPAEANLTGFQRLEARAQNEQRAISSGEVLYWWKKGTGYQTFVKYGDIDPVYRIRAGSYESFDRSEVEQVLSSESRGTEKRLFRGTDGIRAQDWAWTRDHVLDILGVGWKVPDDDDEEVDPLSLIVPGPGVIYPQTRVIVLWNDGRTTLETRTFIRRIAGGSNRNGDNIIYQKALEVEQTNEDERSRASSEDEGSDTTSQESEDSEDNRPKGRTKRQSQPYRNRESTPPGSRASKYKRGHTTNTNRAGSEKASQSRRSSEKNNLRRDVERLTRRLAELENGDRRGSKRH</sequence>
<accession>A0A0G4NZR4</accession>
<feature type="compositionally biased region" description="Polar residues" evidence="1">
    <location>
        <begin position="520"/>
        <end position="532"/>
    </location>
</feature>
<name>A0A0G4NZR4_PENC3</name>
<feature type="compositionally biased region" description="Basic and acidic residues" evidence="1">
    <location>
        <begin position="560"/>
        <end position="592"/>
    </location>
</feature>
<feature type="region of interest" description="Disordered" evidence="1">
    <location>
        <begin position="1"/>
        <end position="79"/>
    </location>
</feature>
<evidence type="ECO:0000313" key="3">
    <source>
        <dbReference type="Proteomes" id="UP000053732"/>
    </source>
</evidence>
<keyword evidence="3" id="KW-1185">Reference proteome</keyword>
<feature type="compositionally biased region" description="Acidic residues" evidence="1">
    <location>
        <begin position="494"/>
        <end position="509"/>
    </location>
</feature>
<gene>
    <name evidence="2" type="ORF">PCAMFM013_S003g000295</name>
</gene>
<evidence type="ECO:0000313" key="2">
    <source>
        <dbReference type="EMBL" id="CRL19504.1"/>
    </source>
</evidence>
<organism evidence="2 3">
    <name type="scientific">Penicillium camemberti (strain FM 013)</name>
    <dbReference type="NCBI Taxonomy" id="1429867"/>
    <lineage>
        <taxon>Eukaryota</taxon>
        <taxon>Fungi</taxon>
        <taxon>Dikarya</taxon>
        <taxon>Ascomycota</taxon>
        <taxon>Pezizomycotina</taxon>
        <taxon>Eurotiomycetes</taxon>
        <taxon>Eurotiomycetidae</taxon>
        <taxon>Eurotiales</taxon>
        <taxon>Aspergillaceae</taxon>
        <taxon>Penicillium</taxon>
    </lineage>
</organism>
<feature type="region of interest" description="Disordered" evidence="1">
    <location>
        <begin position="103"/>
        <end position="125"/>
    </location>
</feature>
<reference evidence="2 3" key="1">
    <citation type="journal article" date="2014" name="Nat. Commun.">
        <title>Multiple recent horizontal transfers of a large genomic region in cheese making fungi.</title>
        <authorList>
            <person name="Cheeseman K."/>
            <person name="Ropars J."/>
            <person name="Renault P."/>
            <person name="Dupont J."/>
            <person name="Gouzy J."/>
            <person name="Branca A."/>
            <person name="Abraham A.L."/>
            <person name="Ceppi M."/>
            <person name="Conseiller E."/>
            <person name="Debuchy R."/>
            <person name="Malagnac F."/>
            <person name="Goarin A."/>
            <person name="Silar P."/>
            <person name="Lacoste S."/>
            <person name="Sallet E."/>
            <person name="Bensimon A."/>
            <person name="Giraud T."/>
            <person name="Brygoo Y."/>
        </authorList>
    </citation>
    <scope>NUCLEOTIDE SEQUENCE [LARGE SCALE GENOMIC DNA]</scope>
    <source>
        <strain evidence="3">FM 013</strain>
    </source>
</reference>
<protein>
    <submittedName>
        <fullName evidence="2">Str. FM013</fullName>
    </submittedName>
</protein>
<feature type="compositionally biased region" description="Low complexity" evidence="1">
    <location>
        <begin position="27"/>
        <end position="43"/>
    </location>
</feature>
<feature type="compositionally biased region" description="Polar residues" evidence="1">
    <location>
        <begin position="544"/>
        <end position="559"/>
    </location>
</feature>
<feature type="compositionally biased region" description="Polar residues" evidence="1">
    <location>
        <begin position="53"/>
        <end position="62"/>
    </location>
</feature>
<dbReference type="EMBL" id="HG793136">
    <property type="protein sequence ID" value="CRL19504.1"/>
    <property type="molecule type" value="Genomic_DNA"/>
</dbReference>